<evidence type="ECO:0000256" key="4">
    <source>
        <dbReference type="SAM" id="MobiDB-lite"/>
    </source>
</evidence>
<dbReference type="SUPFAM" id="SSF53098">
    <property type="entry name" value="Ribonuclease H-like"/>
    <property type="match status" value="1"/>
</dbReference>
<sequence length="769" mass="83454">MAPTPLKIANLIATEIKATAAQVTAAVELIDEGATVPFIARYRKEVTGGLDDTQLRTLAERLAYLRELEARRASILDSIAGQGKLTDELFARIAAVTTKAELEDIYLPYKPKRRTKAEIARERGLGPLAEQILADRALVPAELAAKFVSADVPDVKTALEGARDIVAEQLTENADLLKRLRNYMKDNAFLRSRVVEGKQEAGAKFSDYFDHTERWATVPGHRALAMLRGWNEEFLSVDIVVDQDSTEPVKPVERIIASFYAVGSRPGDKWLADVIGWTWRVKLSMSLSLDLMREMRERSEEEAIRVFARNLRDLLLAAPAGTRATMGLDPGIRTGVKVAVVDNTGKVVETTTVYPFPPKNDVRGTQAELAALIRKHKVELISIGNGTGSRETEKLVADLLAQLPAPKPTKVIVSEAGASVYSASETAAAEFPNLDVSLRGAVSIARRLQDPLAELVKIEPKSIGVGQYQHDVDQGKLSRSLDAVVEDAVNAVGVDLNTASAPLLARVSGLGKSSAEAIVAHRDANGPFESRKELMKVARLGARTFEQCAGFLRIPNGKEPLDASSVHPEAYGVAKKIVAACGRDLRALMGDSAALKQLDPKLFVDERFGLPTVKDILAELEKPGRDPRPEFKTATFADGIDDIKDLKPGMLLEGTVTNVAAFGAFVDIGVHQDGLVHVSQLADRFVKDPHEVVKAGDVVKVRVTEVDVPRKRIGLTMRKDGAAAAPRDNTPRNDRNTQMKPKFSQATPKQQAPAQGAFGAALAEAMKKK</sequence>
<dbReference type="SUPFAM" id="SSF50249">
    <property type="entry name" value="Nucleic acid-binding proteins"/>
    <property type="match status" value="1"/>
</dbReference>
<dbReference type="InterPro" id="IPR055179">
    <property type="entry name" value="Tex-like_central_region"/>
</dbReference>
<dbReference type="InterPro" id="IPR041692">
    <property type="entry name" value="HHH_9"/>
</dbReference>
<dbReference type="InterPro" id="IPR018974">
    <property type="entry name" value="Tex-like_N"/>
</dbReference>
<protein>
    <recommendedName>
        <fullName evidence="2">Small ribosomal subunit protein bS1</fullName>
    </recommendedName>
    <alternativeName>
        <fullName evidence="3">30S ribosomal protein S1</fullName>
    </alternativeName>
</protein>
<reference evidence="6 7" key="1">
    <citation type="submission" date="2023-08" db="EMBL/GenBank/DDBJ databases">
        <title>Pathogen: clinical or host-associated sample.</title>
        <authorList>
            <person name="Hergert J."/>
            <person name="Casey R."/>
            <person name="Wagner J."/>
            <person name="Young E.L."/>
            <person name="Oakeson K.F."/>
        </authorList>
    </citation>
    <scope>NUCLEOTIDE SEQUENCE [LARGE SCALE GENOMIC DNA]</scope>
    <source>
        <strain evidence="6 7">1760953</strain>
    </source>
</reference>
<dbReference type="Proteomes" id="UP001234585">
    <property type="component" value="Chromosome"/>
</dbReference>
<dbReference type="FunFam" id="2.40.50.140:FF:000051">
    <property type="entry name" value="RNA-binding transcriptional accessory protein"/>
    <property type="match status" value="1"/>
</dbReference>
<feature type="compositionally biased region" description="Polar residues" evidence="4">
    <location>
        <begin position="738"/>
        <end position="749"/>
    </location>
</feature>
<accession>A0AA50H489</accession>
<proteinExistence type="predicted"/>
<dbReference type="AlphaFoldDB" id="A0AA50H489"/>
<evidence type="ECO:0000256" key="1">
    <source>
        <dbReference type="ARBA" id="ARBA00025604"/>
    </source>
</evidence>
<evidence type="ECO:0000256" key="3">
    <source>
        <dbReference type="ARBA" id="ARBA00035517"/>
    </source>
</evidence>
<dbReference type="Gene3D" id="2.40.50.140">
    <property type="entry name" value="Nucleic acid-binding proteins"/>
    <property type="match status" value="1"/>
</dbReference>
<dbReference type="PROSITE" id="PS50126">
    <property type="entry name" value="S1"/>
    <property type="match status" value="1"/>
</dbReference>
<dbReference type="Gene3D" id="1.10.10.650">
    <property type="entry name" value="RuvA domain 2-like"/>
    <property type="match status" value="1"/>
</dbReference>
<dbReference type="Pfam" id="PF22706">
    <property type="entry name" value="Tex_central_region"/>
    <property type="match status" value="1"/>
</dbReference>
<dbReference type="Pfam" id="PF12836">
    <property type="entry name" value="HHH_3"/>
    <property type="match status" value="1"/>
</dbReference>
<dbReference type="GO" id="GO:0006412">
    <property type="term" value="P:translation"/>
    <property type="evidence" value="ECO:0007669"/>
    <property type="project" value="TreeGrafter"/>
</dbReference>
<dbReference type="SUPFAM" id="SSF158832">
    <property type="entry name" value="Tex N-terminal region-like"/>
    <property type="match status" value="1"/>
</dbReference>
<dbReference type="SMART" id="SM00316">
    <property type="entry name" value="S1"/>
    <property type="match status" value="1"/>
</dbReference>
<dbReference type="Pfam" id="PF09371">
    <property type="entry name" value="Tex_N"/>
    <property type="match status" value="1"/>
</dbReference>
<organism evidence="6 7">
    <name type="scientific">Shinella sumterensis</name>
    <dbReference type="NCBI Taxonomy" id="1967501"/>
    <lineage>
        <taxon>Bacteria</taxon>
        <taxon>Pseudomonadati</taxon>
        <taxon>Pseudomonadota</taxon>
        <taxon>Alphaproteobacteria</taxon>
        <taxon>Hyphomicrobiales</taxon>
        <taxon>Rhizobiaceae</taxon>
        <taxon>Shinella</taxon>
    </lineage>
</organism>
<dbReference type="FunFam" id="3.30.420.140:FF:000001">
    <property type="entry name" value="RNA-binding transcriptional accessory protein"/>
    <property type="match status" value="1"/>
</dbReference>
<dbReference type="InterPro" id="IPR023319">
    <property type="entry name" value="Tex-like_HTH_dom_sf"/>
</dbReference>
<dbReference type="SMART" id="SM00732">
    <property type="entry name" value="YqgFc"/>
    <property type="match status" value="1"/>
</dbReference>
<name>A0AA50H489_9HYPH</name>
<evidence type="ECO:0000313" key="6">
    <source>
        <dbReference type="EMBL" id="WLR95928.1"/>
    </source>
</evidence>
<dbReference type="SUPFAM" id="SSF47781">
    <property type="entry name" value="RuvA domain 2-like"/>
    <property type="match status" value="2"/>
</dbReference>
<dbReference type="Gene3D" id="3.30.420.140">
    <property type="entry name" value="YqgF/RNase H-like domain"/>
    <property type="match status" value="1"/>
</dbReference>
<gene>
    <name evidence="6" type="ORF">Q9313_09230</name>
</gene>
<dbReference type="PANTHER" id="PTHR10724">
    <property type="entry name" value="30S RIBOSOMAL PROTEIN S1"/>
    <property type="match status" value="1"/>
</dbReference>
<evidence type="ECO:0000256" key="2">
    <source>
        <dbReference type="ARBA" id="ARBA00035293"/>
    </source>
</evidence>
<dbReference type="GO" id="GO:0003729">
    <property type="term" value="F:mRNA binding"/>
    <property type="evidence" value="ECO:0007669"/>
    <property type="project" value="TreeGrafter"/>
</dbReference>
<dbReference type="CDD" id="cd05685">
    <property type="entry name" value="S1_Tex"/>
    <property type="match status" value="1"/>
</dbReference>
<dbReference type="InterPro" id="IPR006641">
    <property type="entry name" value="YqgF/RNaseH-like_dom"/>
</dbReference>
<dbReference type="GO" id="GO:0003735">
    <property type="term" value="F:structural constituent of ribosome"/>
    <property type="evidence" value="ECO:0007669"/>
    <property type="project" value="TreeGrafter"/>
</dbReference>
<dbReference type="Gene3D" id="1.10.3500.10">
    <property type="entry name" value="Tex N-terminal region-like"/>
    <property type="match status" value="1"/>
</dbReference>
<dbReference type="InterPro" id="IPR032639">
    <property type="entry name" value="Tex_YqgF"/>
</dbReference>
<dbReference type="Pfam" id="PF16921">
    <property type="entry name" value="Tex_YqgF"/>
    <property type="match status" value="1"/>
</dbReference>
<dbReference type="InterPro" id="IPR044146">
    <property type="entry name" value="S1_Tex"/>
</dbReference>
<evidence type="ECO:0000313" key="7">
    <source>
        <dbReference type="Proteomes" id="UP001234585"/>
    </source>
</evidence>
<dbReference type="Pfam" id="PF17674">
    <property type="entry name" value="HHH_9"/>
    <property type="match status" value="1"/>
</dbReference>
<dbReference type="GO" id="GO:0005737">
    <property type="term" value="C:cytoplasm"/>
    <property type="evidence" value="ECO:0007669"/>
    <property type="project" value="UniProtKB-ARBA"/>
</dbReference>
<feature type="domain" description="S1 motif" evidence="5">
    <location>
        <begin position="649"/>
        <end position="718"/>
    </location>
</feature>
<dbReference type="GO" id="GO:0006139">
    <property type="term" value="P:nucleobase-containing compound metabolic process"/>
    <property type="evidence" value="ECO:0007669"/>
    <property type="project" value="InterPro"/>
</dbReference>
<dbReference type="PANTHER" id="PTHR10724:SF10">
    <property type="entry name" value="S1 RNA-BINDING DOMAIN-CONTAINING PROTEIN 1"/>
    <property type="match status" value="1"/>
</dbReference>
<dbReference type="InterPro" id="IPR010994">
    <property type="entry name" value="RuvA_2-like"/>
</dbReference>
<dbReference type="EMBL" id="CP132302">
    <property type="protein sequence ID" value="WLR95928.1"/>
    <property type="molecule type" value="Genomic_DNA"/>
</dbReference>
<feature type="region of interest" description="Disordered" evidence="4">
    <location>
        <begin position="717"/>
        <end position="769"/>
    </location>
</feature>
<keyword evidence="7" id="KW-1185">Reference proteome</keyword>
<dbReference type="InterPro" id="IPR012337">
    <property type="entry name" value="RNaseH-like_sf"/>
</dbReference>
<dbReference type="FunFam" id="1.10.150.310:FF:000001">
    <property type="entry name" value="RNA-binding transcriptional accessory protein"/>
    <property type="match status" value="1"/>
</dbReference>
<dbReference type="Pfam" id="PF00575">
    <property type="entry name" value="S1"/>
    <property type="match status" value="1"/>
</dbReference>
<dbReference type="InterPro" id="IPR003029">
    <property type="entry name" value="S1_domain"/>
</dbReference>
<evidence type="ECO:0000259" key="5">
    <source>
        <dbReference type="PROSITE" id="PS50126"/>
    </source>
</evidence>
<dbReference type="InterPro" id="IPR023323">
    <property type="entry name" value="Tex-like_dom_sf"/>
</dbReference>
<dbReference type="Gene3D" id="1.10.150.310">
    <property type="entry name" value="Tex RuvX-like domain-like"/>
    <property type="match status" value="1"/>
</dbReference>
<comment type="function">
    <text evidence="1">Binds mRNA; thus facilitating recognition of the initiation point. It is needed to translate mRNA with a short Shine-Dalgarno (SD) purine-rich sequence.</text>
</comment>
<dbReference type="InterPro" id="IPR050437">
    <property type="entry name" value="Ribos_protein_bS1-like"/>
</dbReference>
<dbReference type="RefSeq" id="WP_306036448.1">
    <property type="nucleotide sequence ID" value="NZ_CP132302.1"/>
</dbReference>
<dbReference type="InterPro" id="IPR012340">
    <property type="entry name" value="NA-bd_OB-fold"/>
</dbReference>
<dbReference type="FunFam" id="1.10.10.650:FF:000001">
    <property type="entry name" value="S1 RNA-binding domain 1"/>
    <property type="match status" value="1"/>
</dbReference>
<dbReference type="InterPro" id="IPR037027">
    <property type="entry name" value="YqgF/RNaseH-like_dom_sf"/>
</dbReference>
<feature type="compositionally biased region" description="Low complexity" evidence="4">
    <location>
        <begin position="750"/>
        <end position="769"/>
    </location>
</feature>